<dbReference type="Gene3D" id="3.30.420.10">
    <property type="entry name" value="Ribonuclease H-like superfamily/Ribonuclease H"/>
    <property type="match status" value="1"/>
</dbReference>
<feature type="binding site" evidence="13">
    <location>
        <position position="11"/>
    </location>
    <ligand>
        <name>Mg(2+)</name>
        <dbReference type="ChEBI" id="CHEBI:18420"/>
        <label>1</label>
    </ligand>
</feature>
<dbReference type="Pfam" id="PF16593">
    <property type="entry name" value="Cas9-BH"/>
    <property type="match status" value="1"/>
</dbReference>
<evidence type="ECO:0000256" key="8">
    <source>
        <dbReference type="ARBA" id="ARBA00022884"/>
    </source>
</evidence>
<feature type="binding site" evidence="13">
    <location>
        <position position="765"/>
    </location>
    <ligand>
        <name>Mg(2+)</name>
        <dbReference type="ChEBI" id="CHEBI:18420"/>
        <label>1</label>
    </ligand>
</feature>
<comment type="subunit">
    <text evidence="12 13">Monomer. Binds crRNA and tracrRNA.</text>
</comment>
<dbReference type="EC" id="3.1.-.-" evidence="13"/>
<dbReference type="HAMAP" id="MF_01480">
    <property type="entry name" value="Cas9"/>
    <property type="match status" value="1"/>
</dbReference>
<dbReference type="InterPro" id="IPR032237">
    <property type="entry name" value="Cas9_PI"/>
</dbReference>
<feature type="binding site" evidence="13">
    <location>
        <position position="993"/>
    </location>
    <ligand>
        <name>Mg(2+)</name>
        <dbReference type="ChEBI" id="CHEBI:18420"/>
        <label>2</label>
    </ligand>
</feature>
<keyword evidence="10 13" id="KW-0238">DNA-binding</keyword>
<dbReference type="CDD" id="cd09643">
    <property type="entry name" value="Csn1"/>
    <property type="match status" value="1"/>
</dbReference>
<dbReference type="GO" id="GO:0016787">
    <property type="term" value="F:hydrolase activity"/>
    <property type="evidence" value="ECO:0007669"/>
    <property type="project" value="UniProtKB-KW"/>
</dbReference>
<dbReference type="NCBIfam" id="TIGR01865">
    <property type="entry name" value="cas_Csn1"/>
    <property type="match status" value="1"/>
</dbReference>
<evidence type="ECO:0000256" key="2">
    <source>
        <dbReference type="ARBA" id="ARBA00005244"/>
    </source>
</evidence>
<keyword evidence="11" id="KW-0464">Manganese</keyword>
<feature type="domain" description="HNH Cas9-type" evidence="14">
    <location>
        <begin position="773"/>
        <end position="931"/>
    </location>
</feature>
<evidence type="ECO:0000256" key="5">
    <source>
        <dbReference type="ARBA" id="ARBA00022759"/>
    </source>
</evidence>
<comment type="domain">
    <text evidence="13">Has 2 endonuclease domains. The discontinuous RuvC-like domain cleaves the target DNA noncomplementary to crRNA while the HNH nuclease domain cleaves the target DNA complementary to crRNA.</text>
</comment>
<keyword evidence="6 13" id="KW-0378">Hydrolase</keyword>
<gene>
    <name evidence="13" type="primary">cas9</name>
    <name evidence="15" type="ORF">BN963_SGAL_02067</name>
</gene>
<evidence type="ECO:0000256" key="10">
    <source>
        <dbReference type="ARBA" id="ARBA00023125"/>
    </source>
</evidence>
<dbReference type="Proteomes" id="UP000027584">
    <property type="component" value="Unassembled WGS sequence"/>
</dbReference>
<comment type="cofactor">
    <cofactor evidence="1 13">
        <name>Mg(2+)</name>
        <dbReference type="ChEBI" id="CHEBI:18420"/>
    </cofactor>
</comment>
<evidence type="ECO:0000259" key="14">
    <source>
        <dbReference type="PROSITE" id="PS51749"/>
    </source>
</evidence>
<dbReference type="GO" id="GO:0043571">
    <property type="term" value="P:maintenance of CRISPR repeat elements"/>
    <property type="evidence" value="ECO:0007669"/>
    <property type="project" value="UniProtKB-UniRule"/>
</dbReference>
<comment type="function">
    <text evidence="13">CRISPR (clustered regularly interspaced short palindromic repeat) is an adaptive immune system that provides protection against mobile genetic elements (viruses, transposable elements and conjugative plasmids). CRISPR clusters contain spacers, sequences complementary to antecedent mobile elements, and target invading nucleic acids. CRISPR clusters are transcribed and processed into CRISPR RNA (crRNA). In type II CRISPR systems correct processing of pre-crRNA requires a trans-encoded small RNA (tracrRNA), endogenous ribonuclease 3 (rnc) and this protein. The tracrRNA serves as a guide for ribonuclease 3-aided processing of pre-crRNA. Subsequently Cas9/crRNA/tracrRNA endonucleolytically cleaves linear or circular dsDNA target complementary to the spacer; Cas9 is inactive in the absence of the 2 guide RNAs (gRNA). Cas9 recognizes the protospacer adjacent motif (PAM) in the CRISPR repeat sequences to help distinguish self versus nonself, as targets within the bacterial CRISPR locus do not have PAMs. PAM recognition is also required for catalytic activity.</text>
</comment>
<dbReference type="InterPro" id="IPR036397">
    <property type="entry name" value="RNaseH_sf"/>
</dbReference>
<dbReference type="InterPro" id="IPR032239">
    <property type="entry name" value="Cas9-BH"/>
</dbReference>
<evidence type="ECO:0000256" key="13">
    <source>
        <dbReference type="HAMAP-Rule" id="MF_01480"/>
    </source>
</evidence>
<dbReference type="InterPro" id="IPR033114">
    <property type="entry name" value="HNH_CAS9"/>
</dbReference>
<dbReference type="GO" id="GO:0051607">
    <property type="term" value="P:defense response to virus"/>
    <property type="evidence" value="ECO:0007669"/>
    <property type="project" value="UniProtKB-UniRule"/>
</dbReference>
<dbReference type="InterPro" id="IPR055228">
    <property type="entry name" value="Cas9_RuvC"/>
</dbReference>
<feature type="binding site" evidence="13">
    <location>
        <position position="769"/>
    </location>
    <ligand>
        <name>Mg(2+)</name>
        <dbReference type="ChEBI" id="CHEBI:18420"/>
        <label>1</label>
    </ligand>
</feature>
<dbReference type="GO" id="GO:0003723">
    <property type="term" value="F:RNA binding"/>
    <property type="evidence" value="ECO:0007669"/>
    <property type="project" value="UniProtKB-UniRule"/>
</dbReference>
<comment type="similarity">
    <text evidence="13">Belongs to the CRISPR-associated Cas9 family.</text>
</comment>
<evidence type="ECO:0000256" key="1">
    <source>
        <dbReference type="ARBA" id="ARBA00001946"/>
    </source>
</evidence>
<dbReference type="GO" id="GO:0004519">
    <property type="term" value="F:endonuclease activity"/>
    <property type="evidence" value="ECO:0007669"/>
    <property type="project" value="UniProtKB-UniRule"/>
</dbReference>
<reference evidence="15 16" key="2">
    <citation type="submission" date="2014-05" db="EMBL/GenBank/DDBJ databases">
        <title>Genome sequence of Streptococcus gallolyticus.</title>
        <authorList>
            <person name="Del Campo R."/>
        </authorList>
    </citation>
    <scope>NUCLEOTIDE SEQUENCE [LARGE SCALE GENOMIC DNA]</scope>
    <source>
        <strain evidence="15 16">LMG17956</strain>
    </source>
</reference>
<keyword evidence="8 13" id="KW-0694">RNA-binding</keyword>
<feature type="active site" description="Proton acceptor for HNH nuclease domain" evidence="13">
    <location>
        <position position="850"/>
    </location>
</feature>
<comment type="similarity">
    <text evidence="2">Belongs to the CRISPR-associated protein Cas9 family. Subtype II-A subfamily.</text>
</comment>
<evidence type="ECO:0000256" key="7">
    <source>
        <dbReference type="ARBA" id="ARBA00022842"/>
    </source>
</evidence>
<evidence type="ECO:0000256" key="9">
    <source>
        <dbReference type="ARBA" id="ARBA00023118"/>
    </source>
</evidence>
<feature type="binding site" evidence="13">
    <location>
        <position position="11"/>
    </location>
    <ligand>
        <name>Mg(2+)</name>
        <dbReference type="ChEBI" id="CHEBI:18420"/>
        <label>2</label>
    </ligand>
</feature>
<organism evidence="15 16">
    <name type="scientific">Streptococcus gallolyticus</name>
    <dbReference type="NCBI Taxonomy" id="315405"/>
    <lineage>
        <taxon>Bacteria</taxon>
        <taxon>Bacillati</taxon>
        <taxon>Bacillota</taxon>
        <taxon>Bacilli</taxon>
        <taxon>Lactobacillales</taxon>
        <taxon>Streptococcaceae</taxon>
        <taxon>Streptococcus</taxon>
    </lineage>
</organism>
<dbReference type="InterPro" id="IPR028629">
    <property type="entry name" value="Cas9"/>
</dbReference>
<reference evidence="15 16" key="1">
    <citation type="submission" date="2014-02" db="EMBL/GenBank/DDBJ databases">
        <authorList>
            <person name="Manrique M."/>
        </authorList>
    </citation>
    <scope>NUCLEOTIDE SEQUENCE [LARGE SCALE GENOMIC DNA]</scope>
    <source>
        <strain evidence="15 16">LMG17956</strain>
    </source>
</reference>
<dbReference type="InterPro" id="IPR032240">
    <property type="entry name" value="Cas9_REC"/>
</dbReference>
<dbReference type="EMBL" id="CCBC010000207">
    <property type="protein sequence ID" value="CDO18860.1"/>
    <property type="molecule type" value="Genomic_DNA"/>
</dbReference>
<dbReference type="Pfam" id="PF16592">
    <property type="entry name" value="Cas9_REC"/>
    <property type="match status" value="1"/>
</dbReference>
<dbReference type="GO" id="GO:0046872">
    <property type="term" value="F:metal ion binding"/>
    <property type="evidence" value="ECO:0007669"/>
    <property type="project" value="UniProtKB-UniRule"/>
</dbReference>
<name>A0A060RIR3_9STRE</name>
<evidence type="ECO:0000256" key="4">
    <source>
        <dbReference type="ARBA" id="ARBA00022723"/>
    </source>
</evidence>
<keyword evidence="7 13" id="KW-0460">Magnesium</keyword>
<accession>A0A060RIR3</accession>
<evidence type="ECO:0000256" key="6">
    <source>
        <dbReference type="ARBA" id="ARBA00022801"/>
    </source>
</evidence>
<sequence length="1372" mass="159388">MTKKNYSIGLDIGTNSVGWAVITDDYKVPAKKMKVLGNTDKKYIKKNLLGALLFDSGETAEATRLKRTARRRYTRRKNRLRYLQEIFANEIAKVDESFFQRLDESFLTDDDKTFDSHPIFGNKAEEDAYHQKFPTIYHLRKHLADSSEKADLRLVYLALAHMIKFRGHFLIEGELNAENTDVQKIFADFVGVYNRTFDDSHLSEITVDVASILTEKISKSRRLENLIKYYPTEKKNTLFGNLIALALGLQPNFKTNFKLSEDAKLQFSKDTYEEDLEELLGKIGDDYADLFTSAKNLYDAILLSGILTVDDNSTKAPLSASMIKRYVEHHEDLEKLKEFIKANKSELYHDIFKDKNKNGYAGYIENGVKQDEFYKYLKNILSKIKIDGSDYFLDKIEREDFLRKQRTFDNGSIPHQIHLQEMHAILRRQGDYYPFLKEKQDRIEKILTFRIPYYVGPLVRKDSRFAWAEYRSDEKITPWNFDKVIDKEKSAEKFITRMTLNDLYLPEEKVLPKHSHVYETYAVYNELTKIKYVNEQGKESFFDSNMKQEIFDHVFKENRKVTKEKLLNYLNKEFPEYRIKDLIGLDKENKSFNASLGTYHDLKKILDKAFLDDKVNEEVIEDIIKTLTLFEDKDMIHERLQKYSDIFTANQLKKLERRHYTGWGRLSYKLINGIRNKENNKTILDYLIDDGSANRNFMQLINDDTLPFKQIIQKSQVVGDVDDIEAVVHDLPGSPAIKKGILQSVKIVDELVKVMGGNPDNIVIEMARENQTTNRGRSQSQQRLKKLQNSLKELGSNILNEEKPSYIEDKVENSHLQNDQLFLYYIQNGKDMYTGDELDIDHLSDYDIDHIIPQAFIKDDSIDNRVLTSSAKNRGKSDDVPSLDIVRARKAEWVRLYKSGLISKRKFDNLTKAERGGLTEADKAGFIKRQLVETRQITKHVAQILDARFNTEHDENDKVIRDVKVITLKSNLVSQFRKDFEFYKVREINDYHHAHDAYLNAVVGTALLKKYPKLASEFVYGEYKKYDIRKFITNSSDKATAKYFFYSNLMNFFKTKVKYADGTVFERPIIETNADGEIAWNKQIDFEKVRKVLSYPQVNIVKKVETQTGGFSKESILPKGDSDKLIPRKTKKVYWDTKKYGGFDSPTVAYSVFVVADVEKGKAKKLKTVKELVGISIMERSFFEENPVEFLENKGYHNIREDKLIKLPKYSLFEFEGGRRRLLASASELQKGNEMVLPGYLVELLYHAHRADNFNSTEYLNYVSEHKKEFEKVLSCVEDFANLYVDVEKNLSKIRAVADSMDNFSIEEISNSFINLLTLTALGAPADFNFLGEKIPRKRYTSTKECLNATLIHQSITGLYETRIDLSKLGEE</sequence>
<proteinExistence type="inferred from homology"/>
<dbReference type="GO" id="GO:0003677">
    <property type="term" value="F:DNA binding"/>
    <property type="evidence" value="ECO:0007669"/>
    <property type="project" value="UniProtKB-UniRule"/>
</dbReference>
<feature type="binding site" evidence="13">
    <location>
        <position position="769"/>
    </location>
    <ligand>
        <name>Mg(2+)</name>
        <dbReference type="ChEBI" id="CHEBI:18420"/>
        <label>2</label>
    </ligand>
</feature>
<dbReference type="Pfam" id="PF22702">
    <property type="entry name" value="Cas9_RuvC"/>
    <property type="match status" value="1"/>
</dbReference>
<protein>
    <recommendedName>
        <fullName evidence="13">CRISPR-associated endonuclease Cas9</fullName>
        <ecNumber evidence="13">3.1.-.-</ecNumber>
    </recommendedName>
</protein>
<evidence type="ECO:0000313" key="16">
    <source>
        <dbReference type="Proteomes" id="UP000027584"/>
    </source>
</evidence>
<keyword evidence="4 13" id="KW-0479">Metal-binding</keyword>
<evidence type="ECO:0000256" key="3">
    <source>
        <dbReference type="ARBA" id="ARBA00022722"/>
    </source>
</evidence>
<evidence type="ECO:0000313" key="15">
    <source>
        <dbReference type="EMBL" id="CDO18860.1"/>
    </source>
</evidence>
<keyword evidence="5 13" id="KW-0255">Endonuclease</keyword>
<evidence type="ECO:0000256" key="11">
    <source>
        <dbReference type="ARBA" id="ARBA00023211"/>
    </source>
</evidence>
<keyword evidence="3 13" id="KW-0540">Nuclease</keyword>
<dbReference type="InterPro" id="IPR003615">
    <property type="entry name" value="HNH_nuc"/>
</dbReference>
<feature type="active site" description="For RuvC-like nuclease domain" evidence="13">
    <location>
        <position position="11"/>
    </location>
</feature>
<keyword evidence="9 13" id="KW-0051">Antiviral defense</keyword>
<dbReference type="Pfam" id="PF16595">
    <property type="entry name" value="Cas9_PI"/>
    <property type="match status" value="1"/>
</dbReference>
<dbReference type="Pfam" id="PF13395">
    <property type="entry name" value="HNH_4"/>
    <property type="match status" value="1"/>
</dbReference>
<comment type="caution">
    <text evidence="15">The sequence shown here is derived from an EMBL/GenBank/DDBJ whole genome shotgun (WGS) entry which is preliminary data.</text>
</comment>
<dbReference type="PROSITE" id="PS51749">
    <property type="entry name" value="HNH_CAS9"/>
    <property type="match status" value="1"/>
</dbReference>
<evidence type="ECO:0000256" key="12">
    <source>
        <dbReference type="ARBA" id="ARBA00046380"/>
    </source>
</evidence>